<comment type="similarity">
    <text evidence="4">Belongs to the peptidase S1 family. CLIP subfamily.</text>
</comment>
<dbReference type="FunFam" id="2.40.10.10:FF:000028">
    <property type="entry name" value="Serine protease easter"/>
    <property type="match status" value="1"/>
</dbReference>
<dbReference type="PRINTS" id="PR00722">
    <property type="entry name" value="CHYMOTRYPSIN"/>
</dbReference>
<reference evidence="8" key="1">
    <citation type="journal article" date="2016" name="BMC Genomics">
        <title>Seminal fluid protein genes of the brown planthopper, Nilaparvata lugens.</title>
        <authorList>
            <person name="Yu B."/>
            <person name="Li D.T."/>
            <person name="Lu J.B."/>
            <person name="Zhang W.X."/>
            <person name="Zhang C.X."/>
        </authorList>
    </citation>
    <scope>NUCLEOTIDE SEQUENCE</scope>
    <source>
        <strain evidence="8">NlSFP_secreted_comp36064</strain>
    </source>
</reference>
<dbReference type="PROSITE" id="PS50240">
    <property type="entry name" value="TRYPSIN_DOM"/>
    <property type="match status" value="1"/>
</dbReference>
<dbReference type="FunFam" id="2.40.10.10:FF:000002">
    <property type="entry name" value="Transmembrane protease serine"/>
    <property type="match status" value="1"/>
</dbReference>
<sequence length="433" mass="48142">MCFQLETEWCSTSQGIGRCRPDFNCFNENKLDNSNCSKTEHVCCPEPEIPALMCRKYAKSVFSGGGEMARSLSNSSSSQTSVCASSHTPLIVGGEKASDKEFPYMAVLGYGKTFETAVWICGAALISDKFLLSAAHCLKSDQGFVRWARLGNVKLKEKSPNEQIFQITKKLVHPKYKLPSFMYDIMLLELDKPVTLTPYVRPACLNMNDTVNTDTAIATGFGKLEYTSDKGTNELMKVSIDINPLDVCQKTYSYSKRQFPVGVHDSVLCAGVLKGGKDTCQGDSGGPLVVAVDEPFCMYCIIGVTSFGLFCGFANSPAIYTRVSYFTPWIVENVWKKTLKDQNGTKPDQLFGEEEKVKDGEESKQLSKNKRENGSEDESEQSLDDGSESGRKSVDKEEDERDRNFQKPIDEKEQNLILRYNGIGGKTRPKLVR</sequence>
<name>A0A1I9WL60_NILLU</name>
<dbReference type="InterPro" id="IPR009003">
    <property type="entry name" value="Peptidase_S1_PA"/>
</dbReference>
<dbReference type="SUPFAM" id="SSF50494">
    <property type="entry name" value="Trypsin-like serine proteases"/>
    <property type="match status" value="1"/>
</dbReference>
<protein>
    <submittedName>
        <fullName evidence="8">Seminal fluid protein</fullName>
    </submittedName>
</protein>
<dbReference type="InterPro" id="IPR001254">
    <property type="entry name" value="Trypsin_dom"/>
</dbReference>
<organism evidence="8">
    <name type="scientific">Nilaparvata lugens</name>
    <name type="common">Brown planthopper</name>
    <dbReference type="NCBI Taxonomy" id="108931"/>
    <lineage>
        <taxon>Eukaryota</taxon>
        <taxon>Metazoa</taxon>
        <taxon>Ecdysozoa</taxon>
        <taxon>Arthropoda</taxon>
        <taxon>Hexapoda</taxon>
        <taxon>Insecta</taxon>
        <taxon>Pterygota</taxon>
        <taxon>Neoptera</taxon>
        <taxon>Paraneoptera</taxon>
        <taxon>Hemiptera</taxon>
        <taxon>Auchenorrhyncha</taxon>
        <taxon>Fulgoroidea</taxon>
        <taxon>Delphacidae</taxon>
        <taxon>Delphacinae</taxon>
        <taxon>Nilaparvata</taxon>
    </lineage>
</organism>
<feature type="domain" description="Peptidase S1" evidence="7">
    <location>
        <begin position="91"/>
        <end position="335"/>
    </location>
</feature>
<keyword evidence="3" id="KW-0325">Glycoprotein</keyword>
<dbReference type="Pfam" id="PF00089">
    <property type="entry name" value="Trypsin"/>
    <property type="match status" value="1"/>
</dbReference>
<dbReference type="EMBL" id="KU932244">
    <property type="protein sequence ID" value="APA33880.1"/>
    <property type="molecule type" value="mRNA"/>
</dbReference>
<dbReference type="SMART" id="SM00020">
    <property type="entry name" value="Tryp_SPc"/>
    <property type="match status" value="1"/>
</dbReference>
<dbReference type="GO" id="GO:0004252">
    <property type="term" value="F:serine-type endopeptidase activity"/>
    <property type="evidence" value="ECO:0007669"/>
    <property type="project" value="InterPro"/>
</dbReference>
<dbReference type="AlphaFoldDB" id="A0A1I9WL60"/>
<dbReference type="InterPro" id="IPR018114">
    <property type="entry name" value="TRYPSIN_HIS"/>
</dbReference>
<evidence type="ECO:0000313" key="8">
    <source>
        <dbReference type="EMBL" id="APA33880.1"/>
    </source>
</evidence>
<feature type="region of interest" description="Disordered" evidence="6">
    <location>
        <begin position="345"/>
        <end position="433"/>
    </location>
</feature>
<keyword evidence="2" id="KW-1015">Disulfide bond</keyword>
<evidence type="ECO:0000256" key="5">
    <source>
        <dbReference type="RuleBase" id="RU363034"/>
    </source>
</evidence>
<feature type="compositionally biased region" description="Basic and acidic residues" evidence="6">
    <location>
        <begin position="388"/>
        <end position="414"/>
    </location>
</feature>
<dbReference type="PROSITE" id="PS00135">
    <property type="entry name" value="TRYPSIN_SER"/>
    <property type="match status" value="1"/>
</dbReference>
<dbReference type="GO" id="GO:0006508">
    <property type="term" value="P:proteolysis"/>
    <property type="evidence" value="ECO:0007669"/>
    <property type="project" value="UniProtKB-KW"/>
</dbReference>
<evidence type="ECO:0000256" key="4">
    <source>
        <dbReference type="ARBA" id="ARBA00024195"/>
    </source>
</evidence>
<dbReference type="OrthoDB" id="6339452at2759"/>
<evidence type="ECO:0000256" key="6">
    <source>
        <dbReference type="SAM" id="MobiDB-lite"/>
    </source>
</evidence>
<keyword evidence="1" id="KW-0732">Signal</keyword>
<proteinExistence type="evidence at transcript level"/>
<dbReference type="InterPro" id="IPR001314">
    <property type="entry name" value="Peptidase_S1A"/>
</dbReference>
<dbReference type="InterPro" id="IPR033116">
    <property type="entry name" value="TRYPSIN_SER"/>
</dbReference>
<dbReference type="Gene3D" id="2.40.10.10">
    <property type="entry name" value="Trypsin-like serine proteases"/>
    <property type="match status" value="1"/>
</dbReference>
<keyword evidence="5" id="KW-0645">Protease</keyword>
<accession>A0A1I9WL60</accession>
<keyword evidence="5" id="KW-0720">Serine protease</keyword>
<dbReference type="PANTHER" id="PTHR24252:SF7">
    <property type="entry name" value="HYALIN"/>
    <property type="match status" value="1"/>
</dbReference>
<evidence type="ECO:0000256" key="3">
    <source>
        <dbReference type="ARBA" id="ARBA00023180"/>
    </source>
</evidence>
<dbReference type="PANTHER" id="PTHR24252">
    <property type="entry name" value="ACROSIN-RELATED"/>
    <property type="match status" value="1"/>
</dbReference>
<dbReference type="PROSITE" id="PS00134">
    <property type="entry name" value="TRYPSIN_HIS"/>
    <property type="match status" value="1"/>
</dbReference>
<dbReference type="InterPro" id="IPR043504">
    <property type="entry name" value="Peptidase_S1_PA_chymotrypsin"/>
</dbReference>
<evidence type="ECO:0000256" key="1">
    <source>
        <dbReference type="ARBA" id="ARBA00022729"/>
    </source>
</evidence>
<evidence type="ECO:0000256" key="2">
    <source>
        <dbReference type="ARBA" id="ARBA00023157"/>
    </source>
</evidence>
<feature type="compositionally biased region" description="Acidic residues" evidence="6">
    <location>
        <begin position="375"/>
        <end position="387"/>
    </location>
</feature>
<dbReference type="CDD" id="cd00190">
    <property type="entry name" value="Tryp_SPc"/>
    <property type="match status" value="1"/>
</dbReference>
<keyword evidence="5" id="KW-0378">Hydrolase</keyword>
<evidence type="ECO:0000259" key="7">
    <source>
        <dbReference type="PROSITE" id="PS50240"/>
    </source>
</evidence>
<feature type="compositionally biased region" description="Basic and acidic residues" evidence="6">
    <location>
        <begin position="353"/>
        <end position="374"/>
    </location>
</feature>